<evidence type="ECO:0000313" key="2">
    <source>
        <dbReference type="EMBL" id="CAK9308682.1"/>
    </source>
</evidence>
<dbReference type="PANTHER" id="PTHR34570:SF12">
    <property type="entry name" value="EXPRESSED PROTEIN"/>
    <property type="match status" value="1"/>
</dbReference>
<dbReference type="PANTHER" id="PTHR34570">
    <property type="entry name" value="OS03G0593100 PROTEIN"/>
    <property type="match status" value="1"/>
</dbReference>
<gene>
    <name evidence="2" type="ORF">CITCOLO1_LOCUS196</name>
</gene>
<sequence length="272" mass="30436">MLKGRPISFSRCAKDGSNDWHVPSVLGYYSSGESAVTLLEAFGMHFVKTADVPSLMCPVVLCSKTRSPSLKFKEKKKGEEKQSHFIERASDSIRRRFYCNTTTWLAVPPHSIVLSEQLSMCEYAMEVAATASNGILGGVVHSLHAIPKSPLENCNARAMNSSIALLQERFRQLQKAKELREQKEFRRLSSESIQANTAVCSEQTGLYFHSELVLPPMSPLQGSSYLQPILESRKSHLQVTDNLTLSDMRSRETVMHRTNCVDDSNIDTSLHL</sequence>
<organism evidence="2 3">
    <name type="scientific">Citrullus colocynthis</name>
    <name type="common">colocynth</name>
    <dbReference type="NCBI Taxonomy" id="252529"/>
    <lineage>
        <taxon>Eukaryota</taxon>
        <taxon>Viridiplantae</taxon>
        <taxon>Streptophyta</taxon>
        <taxon>Embryophyta</taxon>
        <taxon>Tracheophyta</taxon>
        <taxon>Spermatophyta</taxon>
        <taxon>Magnoliopsida</taxon>
        <taxon>eudicotyledons</taxon>
        <taxon>Gunneridae</taxon>
        <taxon>Pentapetalae</taxon>
        <taxon>rosids</taxon>
        <taxon>fabids</taxon>
        <taxon>Cucurbitales</taxon>
        <taxon>Cucurbitaceae</taxon>
        <taxon>Benincaseae</taxon>
        <taxon>Citrullus</taxon>
    </lineage>
</organism>
<accession>A0ABP0XLW4</accession>
<keyword evidence="3" id="KW-1185">Reference proteome</keyword>
<proteinExistence type="predicted"/>
<feature type="coiled-coil region" evidence="1">
    <location>
        <begin position="156"/>
        <end position="183"/>
    </location>
</feature>
<protein>
    <submittedName>
        <fullName evidence="2">Uncharacterized protein</fullName>
    </submittedName>
</protein>
<dbReference type="EMBL" id="OZ021735">
    <property type="protein sequence ID" value="CAK9308682.1"/>
    <property type="molecule type" value="Genomic_DNA"/>
</dbReference>
<dbReference type="Proteomes" id="UP001642487">
    <property type="component" value="Chromosome 1"/>
</dbReference>
<name>A0ABP0XLW4_9ROSI</name>
<evidence type="ECO:0000256" key="1">
    <source>
        <dbReference type="SAM" id="Coils"/>
    </source>
</evidence>
<keyword evidence="1" id="KW-0175">Coiled coil</keyword>
<evidence type="ECO:0000313" key="3">
    <source>
        <dbReference type="Proteomes" id="UP001642487"/>
    </source>
</evidence>
<reference evidence="2 3" key="1">
    <citation type="submission" date="2024-03" db="EMBL/GenBank/DDBJ databases">
        <authorList>
            <person name="Gkanogiannis A."/>
            <person name="Becerra Lopez-Lavalle L."/>
        </authorList>
    </citation>
    <scope>NUCLEOTIDE SEQUENCE [LARGE SCALE GENOMIC DNA]</scope>
</reference>